<proteinExistence type="inferred from homology"/>
<dbReference type="Gene3D" id="3.40.50.2300">
    <property type="match status" value="1"/>
</dbReference>
<dbReference type="PANTHER" id="PTHR22891">
    <property type="entry name" value="EUKARYOTIC TRANSLATION INITIATION FACTOR 2C"/>
    <property type="match status" value="1"/>
</dbReference>
<keyword evidence="6" id="KW-0943">RNA-mediated gene silencing</keyword>
<evidence type="ECO:0000313" key="12">
    <source>
        <dbReference type="Proteomes" id="UP000549394"/>
    </source>
</evidence>
<comment type="similarity">
    <text evidence="7">Belongs to the argonaute family. Piwi subfamily.</text>
</comment>
<evidence type="ECO:0000256" key="8">
    <source>
        <dbReference type="SAM" id="MobiDB-lite"/>
    </source>
</evidence>
<evidence type="ECO:0000256" key="6">
    <source>
        <dbReference type="ARBA" id="ARBA00023158"/>
    </source>
</evidence>
<dbReference type="SUPFAM" id="SSF53098">
    <property type="entry name" value="Ribonuclease H-like"/>
    <property type="match status" value="1"/>
</dbReference>
<dbReference type="SMART" id="SM00949">
    <property type="entry name" value="PAZ"/>
    <property type="match status" value="1"/>
</dbReference>
<dbReference type="CDD" id="cd02845">
    <property type="entry name" value="PAZ_piwi_like"/>
    <property type="match status" value="1"/>
</dbReference>
<evidence type="ECO:0000256" key="3">
    <source>
        <dbReference type="ARBA" id="ARBA00022490"/>
    </source>
</evidence>
<sequence>MASRGIGRGGRGALLEAAAKCQPPIGGRGLIRGIANLKLDRSSEHSDGRIRLTELKEESAVGKVFKEKQNIERSDEKFEKKIERDDKGDSKNREDIKDKDDKEINRRYEPKIEGGSTKHHGSIGTSAKIISNHVRIKVQDYSIYQYHVSFSVDIPSKRKRYYGISQHQQQLGQCMIFDGTILFLPHELDKEINLVSNFKDGSKCDVRIRKTKCLRAHECIQVYRLVMQRVTNHLQYTNINRRYFSVDKAAYLKEEKLEIWPGLVAAVHEEEDGVFLILDVSHKVLRIDTVYNVIQDLLKSVTGERSKNAREEITRALLGQVVMTRYNYKTYRIDDINFDMTPESTFESHGKPISFVQYYDEHYDIKIKDLGQPLLTHIPKKSKNDPNPPETILLVPELCHITGLTDRQRTDFKLMKRLAEHTRLSPTRRYETMQVFISNVYKNEKAMQELRDWHMHFDHKPLELEGRRLPEEKLMVGDRKVITAGPVADWSREITRLPMLKPVALNVWVLLVTQRDEGAAMQFLSTIKSECKNLAMSIAQPKLMKLKSDRTSEYVENIRQCLEDYKDTQMIMTIFPNSRDDRYNAIKKICYCERGIPSQCLNARTVSDQRKVRSVTQKILMQMNVKLNGELWAVNLRKMKGSMYCGIDVFHDAQKRSVAGFVASSSLDATSWWSKACMQAHGQEIMDQLRNCLEDAIKNFHNKTNSLPTRIIIYRDGVGDGALRTVAEHEISQLRRAFKSFPGYDPQFAFIVVQKRINQRFLLYESRSKFENPVPGTVIDHTVTRKDYYDFFLVSQNVRQGTVSPTHYIVLEDTTNLSPDQQQQLAYKMTHCYYNWPGTVRVPAPCQNAHKLAAMVGQNLRALPKECMSHTLFYL</sequence>
<feature type="compositionally biased region" description="Basic and acidic residues" evidence="8">
    <location>
        <begin position="77"/>
        <end position="112"/>
    </location>
</feature>
<dbReference type="GO" id="GO:0005737">
    <property type="term" value="C:cytoplasm"/>
    <property type="evidence" value="ECO:0007669"/>
    <property type="project" value="UniProtKB-SubCell"/>
</dbReference>
<dbReference type="Pfam" id="PF02171">
    <property type="entry name" value="Piwi"/>
    <property type="match status" value="1"/>
</dbReference>
<dbReference type="InterPro" id="IPR003100">
    <property type="entry name" value="PAZ_dom"/>
</dbReference>
<evidence type="ECO:0000256" key="7">
    <source>
        <dbReference type="ARBA" id="ARBA00038291"/>
    </source>
</evidence>
<keyword evidence="2" id="KW-0217">Developmental protein</keyword>
<dbReference type="SUPFAM" id="SSF101690">
    <property type="entry name" value="PAZ domain"/>
    <property type="match status" value="1"/>
</dbReference>
<dbReference type="InterPro" id="IPR003165">
    <property type="entry name" value="Piwi"/>
</dbReference>
<dbReference type="EMBL" id="CAJFCJ010000020">
    <property type="protein sequence ID" value="CAD5124416.1"/>
    <property type="molecule type" value="Genomic_DNA"/>
</dbReference>
<evidence type="ECO:0000313" key="11">
    <source>
        <dbReference type="EMBL" id="CAD5124416.1"/>
    </source>
</evidence>
<feature type="domain" description="Piwi" evidence="10">
    <location>
        <begin position="570"/>
        <end position="861"/>
    </location>
</feature>
<keyword evidence="5" id="KW-0694">RNA-binding</keyword>
<protein>
    <submittedName>
        <fullName evidence="11">DgyrCDS12701</fullName>
    </submittedName>
</protein>
<dbReference type="Proteomes" id="UP000549394">
    <property type="component" value="Unassembled WGS sequence"/>
</dbReference>
<dbReference type="Gene3D" id="2.170.260.10">
    <property type="entry name" value="paz domain"/>
    <property type="match status" value="1"/>
</dbReference>
<dbReference type="Pfam" id="PF02170">
    <property type="entry name" value="PAZ"/>
    <property type="match status" value="1"/>
</dbReference>
<dbReference type="PROSITE" id="PS50821">
    <property type="entry name" value="PAZ"/>
    <property type="match status" value="1"/>
</dbReference>
<dbReference type="Gene3D" id="3.30.420.10">
    <property type="entry name" value="Ribonuclease H-like superfamily/Ribonuclease H"/>
    <property type="match status" value="1"/>
</dbReference>
<dbReference type="InterPro" id="IPR036085">
    <property type="entry name" value="PAZ_dom_sf"/>
</dbReference>
<keyword evidence="12" id="KW-1185">Reference proteome</keyword>
<dbReference type="AlphaFoldDB" id="A0A7I8W797"/>
<dbReference type="GO" id="GO:0003723">
    <property type="term" value="F:RNA binding"/>
    <property type="evidence" value="ECO:0007669"/>
    <property type="project" value="UniProtKB-KW"/>
</dbReference>
<evidence type="ECO:0000256" key="5">
    <source>
        <dbReference type="ARBA" id="ARBA00022884"/>
    </source>
</evidence>
<dbReference type="SMART" id="SM00950">
    <property type="entry name" value="Piwi"/>
    <property type="match status" value="1"/>
</dbReference>
<dbReference type="GO" id="GO:0031047">
    <property type="term" value="P:regulatory ncRNA-mediated gene silencing"/>
    <property type="evidence" value="ECO:0007669"/>
    <property type="project" value="UniProtKB-KW"/>
</dbReference>
<dbReference type="InterPro" id="IPR036397">
    <property type="entry name" value="RNaseH_sf"/>
</dbReference>
<evidence type="ECO:0000259" key="9">
    <source>
        <dbReference type="PROSITE" id="PS50821"/>
    </source>
</evidence>
<comment type="subcellular location">
    <subcellularLocation>
        <location evidence="1">Cytoplasm</location>
    </subcellularLocation>
</comment>
<evidence type="ECO:0000256" key="2">
    <source>
        <dbReference type="ARBA" id="ARBA00022473"/>
    </source>
</evidence>
<feature type="region of interest" description="Disordered" evidence="8">
    <location>
        <begin position="77"/>
        <end position="124"/>
    </location>
</feature>
<dbReference type="InterPro" id="IPR012337">
    <property type="entry name" value="RNaseH-like_sf"/>
</dbReference>
<evidence type="ECO:0000256" key="4">
    <source>
        <dbReference type="ARBA" id="ARBA00022782"/>
    </source>
</evidence>
<dbReference type="PROSITE" id="PS50822">
    <property type="entry name" value="PIWI"/>
    <property type="match status" value="1"/>
</dbReference>
<keyword evidence="3" id="KW-0963">Cytoplasm</keyword>
<comment type="caution">
    <text evidence="11">The sequence shown here is derived from an EMBL/GenBank/DDBJ whole genome shotgun (WGS) entry which is preliminary data.</text>
</comment>
<feature type="domain" description="PAZ" evidence="9">
    <location>
        <begin position="293"/>
        <end position="403"/>
    </location>
</feature>
<reference evidence="11 12" key="1">
    <citation type="submission" date="2020-08" db="EMBL/GenBank/DDBJ databases">
        <authorList>
            <person name="Hejnol A."/>
        </authorList>
    </citation>
    <scope>NUCLEOTIDE SEQUENCE [LARGE SCALE GENOMIC DNA]</scope>
</reference>
<evidence type="ECO:0000259" key="10">
    <source>
        <dbReference type="PROSITE" id="PS50822"/>
    </source>
</evidence>
<gene>
    <name evidence="11" type="ORF">DGYR_LOCUS11959</name>
</gene>
<dbReference type="FunFam" id="3.30.420.10:FF:000014">
    <property type="entry name" value="Piwi-like RNA-mediated gene silencing 1"/>
    <property type="match status" value="1"/>
</dbReference>
<dbReference type="OrthoDB" id="10252740at2759"/>
<dbReference type="CDD" id="cd04658">
    <property type="entry name" value="Piwi_piwi-like_Euk"/>
    <property type="match status" value="1"/>
</dbReference>
<dbReference type="GO" id="GO:0030154">
    <property type="term" value="P:cell differentiation"/>
    <property type="evidence" value="ECO:0007669"/>
    <property type="project" value="UniProtKB-KW"/>
</dbReference>
<evidence type="ECO:0000256" key="1">
    <source>
        <dbReference type="ARBA" id="ARBA00004496"/>
    </source>
</evidence>
<keyword evidence="4" id="KW-0221">Differentiation</keyword>
<organism evidence="11 12">
    <name type="scientific">Dimorphilus gyrociliatus</name>
    <dbReference type="NCBI Taxonomy" id="2664684"/>
    <lineage>
        <taxon>Eukaryota</taxon>
        <taxon>Metazoa</taxon>
        <taxon>Spiralia</taxon>
        <taxon>Lophotrochozoa</taxon>
        <taxon>Annelida</taxon>
        <taxon>Polychaeta</taxon>
        <taxon>Polychaeta incertae sedis</taxon>
        <taxon>Dinophilidae</taxon>
        <taxon>Dimorphilus</taxon>
    </lineage>
</organism>
<dbReference type="FunFam" id="2.170.260.10:FF:000003">
    <property type="entry name" value="Piwi-like RNA-mediated gene silencing 2"/>
    <property type="match status" value="1"/>
</dbReference>
<accession>A0A7I8W797</accession>
<dbReference type="Pfam" id="PF23278">
    <property type="entry name" value="Piwi_N"/>
    <property type="match status" value="1"/>
</dbReference>
<name>A0A7I8W797_9ANNE</name>